<keyword evidence="2" id="KW-1185">Reference proteome</keyword>
<reference evidence="1" key="2">
    <citation type="submission" date="2025-09" db="UniProtKB">
        <authorList>
            <consortium name="Ensembl"/>
        </authorList>
    </citation>
    <scope>IDENTIFICATION</scope>
</reference>
<evidence type="ECO:0000313" key="1">
    <source>
        <dbReference type="Ensembl" id="ENSZLMP00000014595.1"/>
    </source>
</evidence>
<name>A0A8D2PQN6_ZOSLA</name>
<evidence type="ECO:0000313" key="2">
    <source>
        <dbReference type="Proteomes" id="UP000694401"/>
    </source>
</evidence>
<dbReference type="Ensembl" id="ENSZLMT00000014999.1">
    <property type="protein sequence ID" value="ENSZLMP00000014595.1"/>
    <property type="gene ID" value="ENSZLMG00000010150.1"/>
</dbReference>
<dbReference type="AlphaFoldDB" id="A0A8D2PQN6"/>
<accession>A0A8D2PQN6</accession>
<protein>
    <submittedName>
        <fullName evidence="1">Uncharacterized protein</fullName>
    </submittedName>
</protein>
<sequence>TLLALGPLSPGELVAVWVPAEPVRGKREGKRPRLLVSVPLSPPLPSLGVTGTHSFLHPSHHSSPKFSASQVMAETPNPHPWGLCRVSATPNSHSVPPGRV</sequence>
<organism evidence="1 2">
    <name type="scientific">Zosterops lateralis melanops</name>
    <dbReference type="NCBI Taxonomy" id="1220523"/>
    <lineage>
        <taxon>Eukaryota</taxon>
        <taxon>Metazoa</taxon>
        <taxon>Chordata</taxon>
        <taxon>Craniata</taxon>
        <taxon>Vertebrata</taxon>
        <taxon>Euteleostomi</taxon>
        <taxon>Archelosauria</taxon>
        <taxon>Archosauria</taxon>
        <taxon>Dinosauria</taxon>
        <taxon>Saurischia</taxon>
        <taxon>Theropoda</taxon>
        <taxon>Coelurosauria</taxon>
        <taxon>Aves</taxon>
        <taxon>Neognathae</taxon>
        <taxon>Neoaves</taxon>
        <taxon>Telluraves</taxon>
        <taxon>Australaves</taxon>
        <taxon>Passeriformes</taxon>
        <taxon>Sylvioidea</taxon>
        <taxon>Zosteropidae</taxon>
        <taxon>Zosterops</taxon>
    </lineage>
</organism>
<proteinExistence type="predicted"/>
<dbReference type="Proteomes" id="UP000694401">
    <property type="component" value="Unassembled WGS sequence"/>
</dbReference>
<reference evidence="1" key="1">
    <citation type="submission" date="2025-08" db="UniProtKB">
        <authorList>
            <consortium name="Ensembl"/>
        </authorList>
    </citation>
    <scope>IDENTIFICATION</scope>
</reference>